<evidence type="ECO:0000256" key="4">
    <source>
        <dbReference type="SAM" id="Phobius"/>
    </source>
</evidence>
<accession>A0A1N7P4P2</accession>
<evidence type="ECO:0000256" key="2">
    <source>
        <dbReference type="ARBA" id="ARBA00022475"/>
    </source>
</evidence>
<dbReference type="EMBL" id="FTOO01000011">
    <property type="protein sequence ID" value="SIT05528.1"/>
    <property type="molecule type" value="Genomic_DNA"/>
</dbReference>
<feature type="domain" description="HAMP" evidence="5">
    <location>
        <begin position="308"/>
        <end position="360"/>
    </location>
</feature>
<feature type="transmembrane region" description="Helical" evidence="4">
    <location>
        <begin position="247"/>
        <end position="272"/>
    </location>
</feature>
<evidence type="ECO:0000259" key="5">
    <source>
        <dbReference type="PROSITE" id="PS50885"/>
    </source>
</evidence>
<feature type="transmembrane region" description="Helical" evidence="4">
    <location>
        <begin position="284"/>
        <end position="307"/>
    </location>
</feature>
<dbReference type="CDD" id="cd00077">
    <property type="entry name" value="HDc"/>
    <property type="match status" value="1"/>
</dbReference>
<dbReference type="PANTHER" id="PTHR43155:SF2">
    <property type="entry name" value="CYCLIC DI-GMP PHOSPHODIESTERASE PA4108"/>
    <property type="match status" value="1"/>
</dbReference>
<feature type="domain" description="HD" evidence="6">
    <location>
        <begin position="384"/>
        <end position="509"/>
    </location>
</feature>
<dbReference type="GO" id="GO:0005886">
    <property type="term" value="C:plasma membrane"/>
    <property type="evidence" value="ECO:0007669"/>
    <property type="project" value="UniProtKB-SubCell"/>
</dbReference>
<dbReference type="PROSITE" id="PS50885">
    <property type="entry name" value="HAMP"/>
    <property type="match status" value="1"/>
</dbReference>
<evidence type="ECO:0000313" key="8">
    <source>
        <dbReference type="EMBL" id="SIT05528.1"/>
    </source>
</evidence>
<feature type="transmembrane region" description="Helical" evidence="4">
    <location>
        <begin position="99"/>
        <end position="121"/>
    </location>
</feature>
<evidence type="ECO:0000259" key="7">
    <source>
        <dbReference type="PROSITE" id="PS51832"/>
    </source>
</evidence>
<comment type="subcellular location">
    <subcellularLocation>
        <location evidence="1">Cell membrane</location>
    </subcellularLocation>
</comment>
<evidence type="ECO:0000259" key="6">
    <source>
        <dbReference type="PROSITE" id="PS51831"/>
    </source>
</evidence>
<dbReference type="SUPFAM" id="SSF158472">
    <property type="entry name" value="HAMP domain-like"/>
    <property type="match status" value="1"/>
</dbReference>
<keyword evidence="3 4" id="KW-0472">Membrane</keyword>
<proteinExistence type="predicted"/>
<feature type="transmembrane region" description="Helical" evidence="4">
    <location>
        <begin position="152"/>
        <end position="170"/>
    </location>
</feature>
<dbReference type="InterPro" id="IPR003660">
    <property type="entry name" value="HAMP_dom"/>
</dbReference>
<dbReference type="CDD" id="cd06225">
    <property type="entry name" value="HAMP"/>
    <property type="match status" value="1"/>
</dbReference>
<reference evidence="9" key="1">
    <citation type="submission" date="2017-01" db="EMBL/GenBank/DDBJ databases">
        <authorList>
            <person name="Varghese N."/>
            <person name="Submissions S."/>
        </authorList>
    </citation>
    <scope>NUCLEOTIDE SEQUENCE [LARGE SCALE GENOMIC DNA]</scope>
    <source>
        <strain evidence="9">DSM 16176</strain>
    </source>
</reference>
<protein>
    <submittedName>
        <fullName evidence="8">HAMP domain-containing protein</fullName>
    </submittedName>
</protein>
<dbReference type="SUPFAM" id="SSF109604">
    <property type="entry name" value="HD-domain/PDEase-like"/>
    <property type="match status" value="1"/>
</dbReference>
<feature type="domain" description="HD-GYP" evidence="7">
    <location>
        <begin position="362"/>
        <end position="560"/>
    </location>
</feature>
<keyword evidence="9" id="KW-1185">Reference proteome</keyword>
<dbReference type="PANTHER" id="PTHR43155">
    <property type="entry name" value="CYCLIC DI-GMP PHOSPHODIESTERASE PA4108-RELATED"/>
    <property type="match status" value="1"/>
</dbReference>
<feature type="transmembrane region" description="Helical" evidence="4">
    <location>
        <begin position="69"/>
        <end position="93"/>
    </location>
</feature>
<dbReference type="Gene3D" id="1.10.3210.10">
    <property type="entry name" value="Hypothetical protein af1432"/>
    <property type="match status" value="1"/>
</dbReference>
<evidence type="ECO:0000313" key="9">
    <source>
        <dbReference type="Proteomes" id="UP000186156"/>
    </source>
</evidence>
<evidence type="ECO:0000256" key="3">
    <source>
        <dbReference type="ARBA" id="ARBA00023136"/>
    </source>
</evidence>
<dbReference type="SMART" id="SM00471">
    <property type="entry name" value="HDc"/>
    <property type="match status" value="1"/>
</dbReference>
<dbReference type="InterPro" id="IPR003607">
    <property type="entry name" value="HD/PDEase_dom"/>
</dbReference>
<dbReference type="AlphaFoldDB" id="A0A1N7P4P2"/>
<keyword evidence="4" id="KW-0812">Transmembrane</keyword>
<dbReference type="PROSITE" id="PS51831">
    <property type="entry name" value="HD"/>
    <property type="match status" value="1"/>
</dbReference>
<evidence type="ECO:0000256" key="1">
    <source>
        <dbReference type="ARBA" id="ARBA00004236"/>
    </source>
</evidence>
<dbReference type="SMART" id="SM00304">
    <property type="entry name" value="HAMP"/>
    <property type="match status" value="1"/>
</dbReference>
<dbReference type="InterPro" id="IPR037522">
    <property type="entry name" value="HD_GYP_dom"/>
</dbReference>
<dbReference type="InterPro" id="IPR006674">
    <property type="entry name" value="HD_domain"/>
</dbReference>
<gene>
    <name evidence="8" type="ORF">SAMN05421799_11156</name>
</gene>
<dbReference type="PROSITE" id="PS51832">
    <property type="entry name" value="HD_GYP"/>
    <property type="match status" value="1"/>
</dbReference>
<dbReference type="GO" id="GO:0007165">
    <property type="term" value="P:signal transduction"/>
    <property type="evidence" value="ECO:0007669"/>
    <property type="project" value="InterPro"/>
</dbReference>
<dbReference type="Proteomes" id="UP000186156">
    <property type="component" value="Unassembled WGS sequence"/>
</dbReference>
<feature type="transmembrane region" description="Helical" evidence="4">
    <location>
        <begin position="190"/>
        <end position="213"/>
    </location>
</feature>
<dbReference type="Pfam" id="PF13487">
    <property type="entry name" value="HD_5"/>
    <property type="match status" value="1"/>
</dbReference>
<organism evidence="8 9">
    <name type="scientific">Alicyclobacillus vulcanalis</name>
    <dbReference type="NCBI Taxonomy" id="252246"/>
    <lineage>
        <taxon>Bacteria</taxon>
        <taxon>Bacillati</taxon>
        <taxon>Bacillota</taxon>
        <taxon>Bacilli</taxon>
        <taxon>Bacillales</taxon>
        <taxon>Alicyclobacillaceae</taxon>
        <taxon>Alicyclobacillus</taxon>
    </lineage>
</organism>
<keyword evidence="4" id="KW-1133">Transmembrane helix</keyword>
<dbReference type="Pfam" id="PF00672">
    <property type="entry name" value="HAMP"/>
    <property type="match status" value="1"/>
</dbReference>
<sequence>MDMQRRALCVDNRRFARRCAKMRGRRHGGRNPARQVEFIRSERCVELDVGCGMGWTANYEFKRLRKRLILNYFAGSAIAVLGVGGVLIFTTLHLTPRDLWIILAILGGSFLLMMVADSIAFRIQIRPIRKALVSAHPTEDVLERGYKRALHLPALAVVRVMGPHWLSFLIPGLVSSSLLVRRGMLHLPMTYVWLAALGTLIVACMHAVIEFFLTSRSIEPTLITIRRRSEHMYGASVWLRGQVVVPLALKFAMSAVVFGALPLLLFGLANAVRLTNAGLGSTTYWTWAGGILALGSLFSGLGGYLLASDVQRPIRRLEALMRRVERGDFSLRADDTYMDEFSDLIQGFNLMLSGLTHRDALNRQLIDSYFATLAAALDARDPYTAGHSQRVARYAEAIGRKVNLSPQTVRELRQSALLHDIGKIGIRDEILLKEGKLTDEEFAIIKQHPVIGEKIIRQIQPDDAMKPLLPGIRSHHERYDGKGYPDGLAGENIPLFGRILAVADAFDAMTSDRPYRAGMPVEKAIQVLRDGRGTQWDPHFVDAFIEVYQDVYIPDEAKSAAREAATSTSQ</sequence>
<keyword evidence="2" id="KW-1003">Cell membrane</keyword>
<dbReference type="Gene3D" id="6.10.340.10">
    <property type="match status" value="1"/>
</dbReference>
<name>A0A1N7P4P2_9BACL</name>
<dbReference type="STRING" id="252246.SAMN05421799_11156"/>